<dbReference type="Proteomes" id="UP000202511">
    <property type="component" value="Segment"/>
</dbReference>
<sequence length="364" mass="39644">MCHATPQPFVFLRCADIAPPPTSMDDRGGAASLLTLPTEIHHEIIAWAFRVSCRSVASLCMTHTIMRDAVLSARIKIQLAPHKTARADVLSLMHVARTVGARCEADISTGLALAVMYAYVVGAIEDVTGWSARGFASDTRQAYYISRILAAGRLVDRIGLAPFASVSPDALLTWVVSNHRDIDRLCESCLFPVLACALNNKIDPWHLPDKMAKCERHRDAGNISRPHVVVGNVCAAETSDLLFGIAPAGLSKITRLPKTTTEMCGGSACMCEWRGGQTCDVCLAEARADRSMRNPKTLERVLAHINARTRKNLPTTVAACMRMCSQLALDFTDLFHITNLCLTGHQGHALFFGVVVPQFDEASF</sequence>
<evidence type="ECO:0000313" key="2">
    <source>
        <dbReference type="Proteomes" id="UP000202511"/>
    </source>
</evidence>
<organism evidence="1 2">
    <name type="scientific">Pandoravirus inopinatum</name>
    <dbReference type="NCBI Taxonomy" id="1605721"/>
    <lineage>
        <taxon>Viruses</taxon>
        <taxon>Pandoravirus</taxon>
    </lineage>
</organism>
<proteinExistence type="predicted"/>
<dbReference type="GeneID" id="23462457"/>
<protein>
    <submittedName>
        <fullName evidence="1">Uncharacterized protein</fullName>
    </submittedName>
</protein>
<evidence type="ECO:0000313" key="1">
    <source>
        <dbReference type="EMBL" id="AJF97540.1"/>
    </source>
</evidence>
<dbReference type="EMBL" id="KP136319">
    <property type="protein sequence ID" value="AJF97540.1"/>
    <property type="molecule type" value="Genomic_DNA"/>
</dbReference>
<dbReference type="KEGG" id="vg:23462457"/>
<reference evidence="1 2" key="1">
    <citation type="journal article" date="2015" name="Parasitol. Res.">
        <title>Viruses in close associations with free-living amoebae.</title>
        <authorList>
            <person name="Scheid P."/>
        </authorList>
    </citation>
    <scope>NUCLEOTIDE SEQUENCE [LARGE SCALE GENOMIC DNA]</scope>
    <source>
        <strain evidence="1">KlaHel</strain>
    </source>
</reference>
<dbReference type="RefSeq" id="YP_009119775.1">
    <property type="nucleotide sequence ID" value="NC_026440.1"/>
</dbReference>
<accession>A0A0B5J6W6</accession>
<name>A0A0B5J6W6_9VIRU</name>